<protein>
    <recommendedName>
        <fullName evidence="6">HTH cro/C1-type domain-containing protein</fullName>
    </recommendedName>
</protein>
<sequence length="231" mass="25875">MLASLGADKENNTEMSTAFSRRFVTLVEQFAGGNKRQFAQLTGKSPSHIYRICRGLSRPSMIYLEHLYNLFAVDLNWLLTGEQPLDKPQGQLQDELTLIPKLDIEASAGMGSVIGHEEVTEQFALNRRWLNSHLGVYSDKLAFVSIRGDSMQPTLLDGDMVLVDLSQHQPSKDAVYIVQTQDGLMAKRVQQRQNRIQVISDNPDYPSWEITADNADSHGIAGRVVWCGRSI</sequence>
<dbReference type="InterPro" id="IPR001387">
    <property type="entry name" value="Cro/C1-type_HTH"/>
</dbReference>
<dbReference type="InterPro" id="IPR019756">
    <property type="entry name" value="Pept_S26A_signal_pept_1_Ser-AS"/>
</dbReference>
<evidence type="ECO:0000313" key="8">
    <source>
        <dbReference type="Proteomes" id="UP000660708"/>
    </source>
</evidence>
<dbReference type="SUPFAM" id="SSF47413">
    <property type="entry name" value="lambda repressor-like DNA-binding domains"/>
    <property type="match status" value="1"/>
</dbReference>
<dbReference type="Gene3D" id="2.10.109.10">
    <property type="entry name" value="Umud Fragment, subunit A"/>
    <property type="match status" value="1"/>
</dbReference>
<dbReference type="Gene3D" id="1.10.260.40">
    <property type="entry name" value="lambda repressor-like DNA-binding domains"/>
    <property type="match status" value="1"/>
</dbReference>
<keyword evidence="3" id="KW-0805">Transcription regulation</keyword>
<evidence type="ECO:0000256" key="5">
    <source>
        <dbReference type="ARBA" id="ARBA00023163"/>
    </source>
</evidence>
<evidence type="ECO:0000256" key="2">
    <source>
        <dbReference type="ARBA" id="ARBA00022801"/>
    </source>
</evidence>
<evidence type="ECO:0000313" key="7">
    <source>
        <dbReference type="EMBL" id="MBE0348013.1"/>
    </source>
</evidence>
<dbReference type="GO" id="GO:0003677">
    <property type="term" value="F:DNA binding"/>
    <property type="evidence" value="ECO:0007669"/>
    <property type="project" value="UniProtKB-KW"/>
</dbReference>
<dbReference type="Pfam" id="PF00717">
    <property type="entry name" value="Peptidase_S24"/>
    <property type="match status" value="1"/>
</dbReference>
<comment type="caution">
    <text evidence="7">The sequence shown here is derived from an EMBL/GenBank/DDBJ whole genome shotgun (WGS) entry which is preliminary data.</text>
</comment>
<dbReference type="InterPro" id="IPR036286">
    <property type="entry name" value="LexA/Signal_pep-like_sf"/>
</dbReference>
<dbReference type="AlphaFoldDB" id="A0A8I0MZ73"/>
<reference evidence="7 8" key="1">
    <citation type="submission" date="2015-06" db="EMBL/GenBank/DDBJ databases">
        <title>Genome sequence of Pseudoalteromonas peptidolytica.</title>
        <authorList>
            <person name="Xie B.-B."/>
            <person name="Rong J.-C."/>
            <person name="Qin Q.-L."/>
            <person name="Zhang Y.-Z."/>
        </authorList>
    </citation>
    <scope>NUCLEOTIDE SEQUENCE [LARGE SCALE GENOMIC DNA]</scope>
    <source>
        <strain evidence="7 8">F12-50-A1</strain>
    </source>
</reference>
<evidence type="ECO:0000256" key="1">
    <source>
        <dbReference type="ARBA" id="ARBA00022670"/>
    </source>
</evidence>
<evidence type="ECO:0000256" key="3">
    <source>
        <dbReference type="ARBA" id="ARBA00023015"/>
    </source>
</evidence>
<accession>A0A8I0MZ73</accession>
<dbReference type="InterPro" id="IPR015927">
    <property type="entry name" value="Peptidase_S24_S26A/B/C"/>
</dbReference>
<evidence type="ECO:0000259" key="6">
    <source>
        <dbReference type="PROSITE" id="PS50943"/>
    </source>
</evidence>
<dbReference type="GO" id="GO:0004252">
    <property type="term" value="F:serine-type endopeptidase activity"/>
    <property type="evidence" value="ECO:0007669"/>
    <property type="project" value="InterPro"/>
</dbReference>
<evidence type="ECO:0000256" key="4">
    <source>
        <dbReference type="ARBA" id="ARBA00023125"/>
    </source>
</evidence>
<dbReference type="SUPFAM" id="SSF51306">
    <property type="entry name" value="LexA/Signal peptidase"/>
    <property type="match status" value="1"/>
</dbReference>
<dbReference type="CDD" id="cd00093">
    <property type="entry name" value="HTH_XRE"/>
    <property type="match status" value="1"/>
</dbReference>
<dbReference type="PANTHER" id="PTHR40661">
    <property type="match status" value="1"/>
</dbReference>
<dbReference type="GO" id="GO:0016020">
    <property type="term" value="C:membrane"/>
    <property type="evidence" value="ECO:0007669"/>
    <property type="project" value="InterPro"/>
</dbReference>
<gene>
    <name evidence="7" type="ORF">PPEP_a3100</name>
</gene>
<dbReference type="Pfam" id="PF01381">
    <property type="entry name" value="HTH_3"/>
    <property type="match status" value="1"/>
</dbReference>
<feature type="domain" description="HTH cro/C1-type" evidence="6">
    <location>
        <begin position="36"/>
        <end position="78"/>
    </location>
</feature>
<proteinExistence type="predicted"/>
<keyword evidence="5" id="KW-0804">Transcription</keyword>
<keyword evidence="8" id="KW-1185">Reference proteome</keyword>
<name>A0A8I0MZ73_9GAMM</name>
<dbReference type="InterPro" id="IPR010982">
    <property type="entry name" value="Lambda_DNA-bd_dom_sf"/>
</dbReference>
<dbReference type="EMBL" id="AQHF01000030">
    <property type="protein sequence ID" value="MBE0348013.1"/>
    <property type="molecule type" value="Genomic_DNA"/>
</dbReference>
<dbReference type="InterPro" id="IPR039418">
    <property type="entry name" value="LexA-like"/>
</dbReference>
<dbReference type="PROSITE" id="PS50943">
    <property type="entry name" value="HTH_CROC1"/>
    <property type="match status" value="1"/>
</dbReference>
<keyword evidence="1" id="KW-0645">Protease</keyword>
<keyword evidence="2" id="KW-0378">Hydrolase</keyword>
<dbReference type="PANTHER" id="PTHR40661:SF3">
    <property type="entry name" value="FELS-1 PROPHAGE TRANSCRIPTIONAL REGULATOR"/>
    <property type="match status" value="1"/>
</dbReference>
<organism evidence="7 8">
    <name type="scientific">Pseudoalteromonas peptidolytica F12-50-A1</name>
    <dbReference type="NCBI Taxonomy" id="1315280"/>
    <lineage>
        <taxon>Bacteria</taxon>
        <taxon>Pseudomonadati</taxon>
        <taxon>Pseudomonadota</taxon>
        <taxon>Gammaproteobacteria</taxon>
        <taxon>Alteromonadales</taxon>
        <taxon>Pseudoalteromonadaceae</taxon>
        <taxon>Pseudoalteromonas</taxon>
    </lineage>
</organism>
<dbReference type="GO" id="GO:0006508">
    <property type="term" value="P:proteolysis"/>
    <property type="evidence" value="ECO:0007669"/>
    <property type="project" value="UniProtKB-KW"/>
</dbReference>
<dbReference type="PROSITE" id="PS00501">
    <property type="entry name" value="SPASE_I_1"/>
    <property type="match status" value="1"/>
</dbReference>
<keyword evidence="4" id="KW-0238">DNA-binding</keyword>
<dbReference type="CDD" id="cd06529">
    <property type="entry name" value="S24_LexA-like"/>
    <property type="match status" value="1"/>
</dbReference>
<dbReference type="Proteomes" id="UP000660708">
    <property type="component" value="Unassembled WGS sequence"/>
</dbReference>